<dbReference type="PANTHER" id="PTHR11705">
    <property type="entry name" value="PROTEASE FAMILY M14 CARBOXYPEPTIDASE A,B"/>
    <property type="match status" value="1"/>
</dbReference>
<dbReference type="InterPro" id="IPR057246">
    <property type="entry name" value="CARBOXYPEPT_ZN_1"/>
</dbReference>
<organism evidence="12 13">
    <name type="scientific">Plutella xylostella</name>
    <name type="common">Diamondback moth</name>
    <name type="synonym">Plutella maculipennis</name>
    <dbReference type="NCBI Taxonomy" id="51655"/>
    <lineage>
        <taxon>Eukaryota</taxon>
        <taxon>Metazoa</taxon>
        <taxon>Ecdysozoa</taxon>
        <taxon>Arthropoda</taxon>
        <taxon>Hexapoda</taxon>
        <taxon>Insecta</taxon>
        <taxon>Pterygota</taxon>
        <taxon>Neoptera</taxon>
        <taxon>Endopterygota</taxon>
        <taxon>Lepidoptera</taxon>
        <taxon>Glossata</taxon>
        <taxon>Ditrysia</taxon>
        <taxon>Yponomeutoidea</taxon>
        <taxon>Plutellidae</taxon>
        <taxon>Plutella</taxon>
    </lineage>
</organism>
<keyword evidence="10" id="KW-1015">Disulfide bond</keyword>
<feature type="active site" description="Proton donor/acceptor" evidence="11">
    <location>
        <position position="386"/>
    </location>
</feature>
<evidence type="ECO:0000313" key="12">
    <source>
        <dbReference type="EMBL" id="CAG9133887.1"/>
    </source>
</evidence>
<name>A0A8S4G343_PLUXY</name>
<dbReference type="AlphaFoldDB" id="A0A8S4G343"/>
<keyword evidence="3" id="KW-0121">Carboxypeptidase</keyword>
<evidence type="ECO:0000256" key="2">
    <source>
        <dbReference type="ARBA" id="ARBA00005988"/>
    </source>
</evidence>
<dbReference type="EMBL" id="CAJHNJ030000069">
    <property type="protein sequence ID" value="CAG9133887.1"/>
    <property type="molecule type" value="Genomic_DNA"/>
</dbReference>
<keyword evidence="13" id="KW-1185">Reference proteome</keyword>
<dbReference type="PROSITE" id="PS00132">
    <property type="entry name" value="CARBOXYPEPT_ZN_1"/>
    <property type="match status" value="1"/>
</dbReference>
<dbReference type="PROSITE" id="PS52035">
    <property type="entry name" value="PEPTIDASE_M14"/>
    <property type="match status" value="1"/>
</dbReference>
<comment type="similarity">
    <text evidence="2 11">Belongs to the peptidase M14 family.</text>
</comment>
<dbReference type="Pfam" id="PF00246">
    <property type="entry name" value="Peptidase_M14"/>
    <property type="match status" value="1"/>
</dbReference>
<reference evidence="12" key="1">
    <citation type="submission" date="2020-11" db="EMBL/GenBank/DDBJ databases">
        <authorList>
            <person name="Whiteford S."/>
        </authorList>
    </citation>
    <scope>NUCLEOTIDE SEQUENCE</scope>
</reference>
<evidence type="ECO:0000256" key="1">
    <source>
        <dbReference type="ARBA" id="ARBA00001947"/>
    </source>
</evidence>
<dbReference type="InterPro" id="IPR036990">
    <property type="entry name" value="M14A-like_propep"/>
</dbReference>
<dbReference type="Gene3D" id="3.30.70.340">
    <property type="entry name" value="Metallocarboxypeptidase-like"/>
    <property type="match status" value="1"/>
</dbReference>
<dbReference type="InterPro" id="IPR003146">
    <property type="entry name" value="M14A_act_pep"/>
</dbReference>
<dbReference type="Gene3D" id="3.40.630.10">
    <property type="entry name" value="Zn peptidases"/>
    <property type="match status" value="1"/>
</dbReference>
<keyword evidence="6" id="KW-0732">Signal</keyword>
<sequence length="452" mass="50947">MIQVIGFIVILIVVSAKHEIYDGASVYEFEIKNELQVKSLRELEDKYYLDVWSHPGPTRPGYVLVQRTWRGDFESSLKKAGIKHKLAVKNVRGLLEQEDLLLTQAAKLSQNNMNYTVAGLPLGRIYNFDEIENYIERISRMYPKVATMVKGGHSFEHRPIHYLRISTTDFRDESKPIVYVQSLLHAREWLSQAATLYAIEKLVVNPEEHNLVSDVDWIIMPVANPDGFVYSTFTARSWRKNRAKGYKIGNVCVGVDLNRNYDVNWGTASSSSPCSETFHGRHAFSEPETIVTKKILHKYKGRVEMFLDIHSFGSLILFGYGNGALPPNAFMTNLVAQQMATAIDAVKLRENPAYTVGNSAMLLYPASGCAADYALANGSPLTFTFELPGYKHNGSMAGFLVDPAFVDQAGYETWEGIKIGARYALQSYRKKKGLALDALAPKPKRRTFKFKH</sequence>
<dbReference type="GO" id="GO:0006508">
    <property type="term" value="P:proteolysis"/>
    <property type="evidence" value="ECO:0007669"/>
    <property type="project" value="UniProtKB-KW"/>
</dbReference>
<dbReference type="Proteomes" id="UP000653454">
    <property type="component" value="Unassembled WGS sequence"/>
</dbReference>
<dbReference type="SMART" id="SM00631">
    <property type="entry name" value="Zn_pept"/>
    <property type="match status" value="1"/>
</dbReference>
<evidence type="ECO:0000256" key="10">
    <source>
        <dbReference type="ARBA" id="ARBA00023157"/>
    </source>
</evidence>
<evidence type="ECO:0000256" key="5">
    <source>
        <dbReference type="ARBA" id="ARBA00022723"/>
    </source>
</evidence>
<proteinExistence type="inferred from homology"/>
<evidence type="ECO:0000256" key="3">
    <source>
        <dbReference type="ARBA" id="ARBA00022645"/>
    </source>
</evidence>
<dbReference type="SUPFAM" id="SSF53187">
    <property type="entry name" value="Zn-dependent exopeptidases"/>
    <property type="match status" value="1"/>
</dbReference>
<keyword evidence="4" id="KW-0645">Protease</keyword>
<dbReference type="Pfam" id="PF02244">
    <property type="entry name" value="Propep_M14"/>
    <property type="match status" value="1"/>
</dbReference>
<dbReference type="GO" id="GO:0008270">
    <property type="term" value="F:zinc ion binding"/>
    <property type="evidence" value="ECO:0007669"/>
    <property type="project" value="InterPro"/>
</dbReference>
<comment type="cofactor">
    <cofactor evidence="1">
        <name>Zn(2+)</name>
        <dbReference type="ChEBI" id="CHEBI:29105"/>
    </cofactor>
</comment>
<evidence type="ECO:0000313" key="13">
    <source>
        <dbReference type="Proteomes" id="UP000653454"/>
    </source>
</evidence>
<dbReference type="GO" id="GO:0005615">
    <property type="term" value="C:extracellular space"/>
    <property type="evidence" value="ECO:0007669"/>
    <property type="project" value="TreeGrafter"/>
</dbReference>
<evidence type="ECO:0000256" key="6">
    <source>
        <dbReference type="ARBA" id="ARBA00022729"/>
    </source>
</evidence>
<comment type="caution">
    <text evidence="12">The sequence shown here is derived from an EMBL/GenBank/DDBJ whole genome shotgun (WGS) entry which is preliminary data.</text>
</comment>
<keyword evidence="8" id="KW-0862">Zinc</keyword>
<evidence type="ECO:0000256" key="7">
    <source>
        <dbReference type="ARBA" id="ARBA00022801"/>
    </source>
</evidence>
<accession>A0A8S4G343</accession>
<dbReference type="PRINTS" id="PR00765">
    <property type="entry name" value="CRBOXYPTASEA"/>
</dbReference>
<dbReference type="InterPro" id="IPR000834">
    <property type="entry name" value="Peptidase_M14"/>
</dbReference>
<dbReference type="SUPFAM" id="SSF54897">
    <property type="entry name" value="Protease propeptides/inhibitors"/>
    <property type="match status" value="1"/>
</dbReference>
<dbReference type="GO" id="GO:0004181">
    <property type="term" value="F:metallocarboxypeptidase activity"/>
    <property type="evidence" value="ECO:0007669"/>
    <property type="project" value="InterPro"/>
</dbReference>
<dbReference type="PANTHER" id="PTHR11705:SF140">
    <property type="entry name" value="FI02848P-RELATED"/>
    <property type="match status" value="1"/>
</dbReference>
<dbReference type="OrthoDB" id="3626597at2759"/>
<keyword evidence="9" id="KW-0482">Metalloprotease</keyword>
<evidence type="ECO:0000256" key="8">
    <source>
        <dbReference type="ARBA" id="ARBA00022833"/>
    </source>
</evidence>
<evidence type="ECO:0000256" key="9">
    <source>
        <dbReference type="ARBA" id="ARBA00023049"/>
    </source>
</evidence>
<evidence type="ECO:0000256" key="11">
    <source>
        <dbReference type="PROSITE-ProRule" id="PRU01379"/>
    </source>
</evidence>
<dbReference type="FunFam" id="3.40.630.10:FF:000084">
    <property type="entry name" value="Carboxypeptidase B2"/>
    <property type="match status" value="1"/>
</dbReference>
<evidence type="ECO:0000256" key="4">
    <source>
        <dbReference type="ARBA" id="ARBA00022670"/>
    </source>
</evidence>
<keyword evidence="5" id="KW-0479">Metal-binding</keyword>
<gene>
    <name evidence="12" type="ORF">PLXY2_LOCUS12147</name>
</gene>
<keyword evidence="7" id="KW-0378">Hydrolase</keyword>
<protein>
    <submittedName>
        <fullName evidence="12">(diamondback moth) hypothetical protein</fullName>
    </submittedName>
</protein>